<dbReference type="PROSITE" id="PS51736">
    <property type="entry name" value="RECOMBINASES_3"/>
    <property type="match status" value="1"/>
</dbReference>
<dbReference type="AlphaFoldDB" id="A0A7Y7UTB7"/>
<keyword evidence="6" id="KW-1185">Reference proteome</keyword>
<dbReference type="InterPro" id="IPR036162">
    <property type="entry name" value="Resolvase-like_N_sf"/>
</dbReference>
<dbReference type="InterPro" id="IPR006119">
    <property type="entry name" value="Resolv_N"/>
</dbReference>
<dbReference type="InterPro" id="IPR038109">
    <property type="entry name" value="DNA_bind_recomb_sf"/>
</dbReference>
<accession>A0A7Y7UTB7</accession>
<evidence type="ECO:0000259" key="2">
    <source>
        <dbReference type="PROSITE" id="PS51737"/>
    </source>
</evidence>
<organism evidence="4 5">
    <name type="scientific">Sphingomonas sanguinis</name>
    <dbReference type="NCBI Taxonomy" id="33051"/>
    <lineage>
        <taxon>Bacteria</taxon>
        <taxon>Pseudomonadati</taxon>
        <taxon>Pseudomonadota</taxon>
        <taxon>Alphaproteobacteria</taxon>
        <taxon>Sphingomonadales</taxon>
        <taxon>Sphingomonadaceae</taxon>
        <taxon>Sphingomonas</taxon>
    </lineage>
</organism>
<comment type="caution">
    <text evidence="4">The sequence shown here is derived from an EMBL/GenBank/DDBJ whole genome shotgun (WGS) entry which is preliminary data.</text>
</comment>
<dbReference type="Proteomes" id="UP000531581">
    <property type="component" value="Unassembled WGS sequence"/>
</dbReference>
<dbReference type="InterPro" id="IPR050639">
    <property type="entry name" value="SSR_resolvase"/>
</dbReference>
<dbReference type="CDD" id="cd00338">
    <property type="entry name" value="Ser_Recombinase"/>
    <property type="match status" value="1"/>
</dbReference>
<proteinExistence type="predicted"/>
<dbReference type="Pfam" id="PF07508">
    <property type="entry name" value="Recombinase"/>
    <property type="match status" value="1"/>
</dbReference>
<dbReference type="Gene3D" id="3.90.1750.20">
    <property type="entry name" value="Putative Large Serine Recombinase, Chain B, Domain 2"/>
    <property type="match status" value="1"/>
</dbReference>
<dbReference type="InterPro" id="IPR011109">
    <property type="entry name" value="DNA_bind_recombinase_dom"/>
</dbReference>
<dbReference type="EMBL" id="JABEOV010000009">
    <property type="protein sequence ID" value="NNG52785.1"/>
    <property type="molecule type" value="Genomic_DNA"/>
</dbReference>
<dbReference type="EMBL" id="JABYQV010000030">
    <property type="protein sequence ID" value="NVP33255.1"/>
    <property type="molecule type" value="Genomic_DNA"/>
</dbReference>
<reference evidence="5 6" key="1">
    <citation type="submission" date="2020-05" db="EMBL/GenBank/DDBJ databases">
        <title>Draft Genome Sequences of Sphingomonas sp. Isolated from the International Space Station.</title>
        <authorList>
            <person name="Bijlani S."/>
            <person name="Singh N.K."/>
            <person name="Mason C.E."/>
            <person name="Wang C.C."/>
            <person name="Venkateswaran K."/>
        </authorList>
    </citation>
    <scope>NUCLEOTIDE SEQUENCE [LARGE SCALE GENOMIC DNA]</scope>
    <source>
        <strain evidence="3 6">IIF7SW-B5</strain>
        <strain evidence="4">ISS-IIF7SWP</strain>
    </source>
</reference>
<evidence type="ECO:0000313" key="6">
    <source>
        <dbReference type="Proteomes" id="UP000557656"/>
    </source>
</evidence>
<dbReference type="PANTHER" id="PTHR30461:SF23">
    <property type="entry name" value="DNA RECOMBINASE-RELATED"/>
    <property type="match status" value="1"/>
</dbReference>
<name>A0A7Y7UTB7_9SPHN</name>
<dbReference type="GO" id="GO:0000150">
    <property type="term" value="F:DNA strand exchange activity"/>
    <property type="evidence" value="ECO:0007669"/>
    <property type="project" value="InterPro"/>
</dbReference>
<gene>
    <name evidence="3" type="ORF">HKX05_05415</name>
    <name evidence="4" type="ORF">HLV41_19665</name>
</gene>
<sequence>MSTDHQKYSTENQSEYIAFYAAQRGYEIVQTYADEGKSGLRIDGREALQRLLSDVESGRADFSALLVYDVSRLGRFQNTDEAAEFELRCKRAGVTIQYCAEQFENDGSMMAGLFKAFKRSMAGEYSRELSVKVHAGQTRLIELGFRQGGAPGFGIRRQLVDEHLQPKGDLAAGQHKSIQTDRVILVPGPPEEVAVVQAIYRGFVEHGRSEREIAEDLNRRGLRTDLGRPWTRGTVHQILINEKYIGNNVWNRTSFRLKQAHIRNPREKWIRRDSAFAPIVDAGLFARVQAIIAQRSIRLTNAQMLDVLKALLNQHGALSGLIIDESEDCPSSSACTATSQLKGQRHRR</sequence>
<evidence type="ECO:0000313" key="3">
    <source>
        <dbReference type="EMBL" id="NNG52785.1"/>
    </source>
</evidence>
<dbReference type="SUPFAM" id="SSF53041">
    <property type="entry name" value="Resolvase-like"/>
    <property type="match status" value="1"/>
</dbReference>
<feature type="domain" description="Resolvase/invertase-type recombinase catalytic" evidence="1">
    <location>
        <begin position="1"/>
        <end position="144"/>
    </location>
</feature>
<feature type="domain" description="Recombinase" evidence="2">
    <location>
        <begin position="166"/>
        <end position="298"/>
    </location>
</feature>
<evidence type="ECO:0000259" key="1">
    <source>
        <dbReference type="PROSITE" id="PS51736"/>
    </source>
</evidence>
<dbReference type="PROSITE" id="PS51737">
    <property type="entry name" value="RECOMBINASE_DNA_BIND"/>
    <property type="match status" value="1"/>
</dbReference>
<dbReference type="GO" id="GO:0003677">
    <property type="term" value="F:DNA binding"/>
    <property type="evidence" value="ECO:0007669"/>
    <property type="project" value="InterPro"/>
</dbReference>
<evidence type="ECO:0000313" key="5">
    <source>
        <dbReference type="Proteomes" id="UP000531581"/>
    </source>
</evidence>
<dbReference type="Proteomes" id="UP000557656">
    <property type="component" value="Unassembled WGS sequence"/>
</dbReference>
<dbReference type="Pfam" id="PF00239">
    <property type="entry name" value="Resolvase"/>
    <property type="match status" value="1"/>
</dbReference>
<dbReference type="Gene3D" id="3.40.50.1390">
    <property type="entry name" value="Resolvase, N-terminal catalytic domain"/>
    <property type="match status" value="1"/>
</dbReference>
<evidence type="ECO:0000313" key="4">
    <source>
        <dbReference type="EMBL" id="NVP33255.1"/>
    </source>
</evidence>
<dbReference type="SMART" id="SM00857">
    <property type="entry name" value="Resolvase"/>
    <property type="match status" value="1"/>
</dbReference>
<protein>
    <submittedName>
        <fullName evidence="4">Recombinase family protein</fullName>
    </submittedName>
</protein>
<dbReference type="PANTHER" id="PTHR30461">
    <property type="entry name" value="DNA-INVERTASE FROM LAMBDOID PROPHAGE"/>
    <property type="match status" value="1"/>
</dbReference>